<gene>
    <name evidence="3" type="ORF">I551_6250</name>
</gene>
<feature type="domain" description="Acyl-CoA dehydrogenase/oxidase C-terminal" evidence="2">
    <location>
        <begin position="16"/>
        <end position="47"/>
    </location>
</feature>
<dbReference type="Gene3D" id="1.20.140.10">
    <property type="entry name" value="Butyryl-CoA Dehydrogenase, subunit A, domain 3"/>
    <property type="match status" value="1"/>
</dbReference>
<organism evidence="3 4">
    <name type="scientific">Mycobacterium ulcerans str. Harvey</name>
    <dbReference type="NCBI Taxonomy" id="1299332"/>
    <lineage>
        <taxon>Bacteria</taxon>
        <taxon>Bacillati</taxon>
        <taxon>Actinomycetota</taxon>
        <taxon>Actinomycetes</taxon>
        <taxon>Mycobacteriales</taxon>
        <taxon>Mycobacteriaceae</taxon>
        <taxon>Mycobacterium</taxon>
        <taxon>Mycobacterium ulcerans group</taxon>
    </lineage>
</organism>
<reference evidence="3 4" key="1">
    <citation type="submission" date="2014-01" db="EMBL/GenBank/DDBJ databases">
        <authorList>
            <person name="Dobos K."/>
            <person name="Lenaerts A."/>
            <person name="Ordway D."/>
            <person name="DeGroote M.A."/>
            <person name="Parker T."/>
            <person name="Sizemore C."/>
            <person name="Tallon L.J."/>
            <person name="Sadzewicz L.K."/>
            <person name="Sengamalay N."/>
            <person name="Fraser C.M."/>
            <person name="Hine E."/>
            <person name="Shefchek K.A."/>
            <person name="Das S.P."/>
            <person name="Tettelin H."/>
        </authorList>
    </citation>
    <scope>NUCLEOTIDE SEQUENCE [LARGE SCALE GENOMIC DNA]</scope>
    <source>
        <strain evidence="3 4">Harvey</strain>
    </source>
</reference>
<sequence length="52" mass="5394">MDLAAVAAGPSWAGDADLLLERQDALAATIYGGTSEIQRNIIAERLLGLPKG</sequence>
<keyword evidence="1" id="KW-0285">Flavoprotein</keyword>
<comment type="caution">
    <text evidence="3">The sequence shown here is derived from an EMBL/GenBank/DDBJ whole genome shotgun (WGS) entry which is preliminary data.</text>
</comment>
<name>A0ABN0QR50_MYCUL</name>
<evidence type="ECO:0000313" key="4">
    <source>
        <dbReference type="Proteomes" id="UP000020681"/>
    </source>
</evidence>
<protein>
    <submittedName>
        <fullName evidence="3">Acyl-CoA dehydrogenase, C-terminal domain protein</fullName>
    </submittedName>
</protein>
<dbReference type="EMBL" id="JAOL01000164">
    <property type="protein sequence ID" value="EUA87266.1"/>
    <property type="molecule type" value="Genomic_DNA"/>
</dbReference>
<dbReference type="Pfam" id="PF00441">
    <property type="entry name" value="Acyl-CoA_dh_1"/>
    <property type="match status" value="1"/>
</dbReference>
<dbReference type="InterPro" id="IPR036250">
    <property type="entry name" value="AcylCo_DH-like_C"/>
</dbReference>
<dbReference type="SUPFAM" id="SSF47203">
    <property type="entry name" value="Acyl-CoA dehydrogenase C-terminal domain-like"/>
    <property type="match status" value="1"/>
</dbReference>
<proteinExistence type="predicted"/>
<evidence type="ECO:0000313" key="3">
    <source>
        <dbReference type="EMBL" id="EUA87266.1"/>
    </source>
</evidence>
<keyword evidence="4" id="KW-1185">Reference proteome</keyword>
<dbReference type="Proteomes" id="UP000020681">
    <property type="component" value="Unassembled WGS sequence"/>
</dbReference>
<dbReference type="InterPro" id="IPR009075">
    <property type="entry name" value="AcylCo_DH/oxidase_C"/>
</dbReference>
<evidence type="ECO:0000259" key="2">
    <source>
        <dbReference type="Pfam" id="PF00441"/>
    </source>
</evidence>
<accession>A0ABN0QR50</accession>
<evidence type="ECO:0000256" key="1">
    <source>
        <dbReference type="ARBA" id="ARBA00022630"/>
    </source>
</evidence>